<sequence>MAKNEKGDEKKVDAPILFIIILFLFFVSFGILVFGFFKQSKVSKGGKDAVILEEGQRKEDSSLSEYFNEEFTKKNNFENGDSRESDPFREICEKSPNEDSPVVTSNTVCFY</sequence>
<dbReference type="AlphaFoldDB" id="A0A0G0M545"/>
<protein>
    <submittedName>
        <fullName evidence="3">Uncharacterized protein</fullName>
    </submittedName>
</protein>
<dbReference type="Proteomes" id="UP000034325">
    <property type="component" value="Unassembled WGS sequence"/>
</dbReference>
<keyword evidence="2" id="KW-1133">Transmembrane helix</keyword>
<evidence type="ECO:0000313" key="4">
    <source>
        <dbReference type="Proteomes" id="UP000034325"/>
    </source>
</evidence>
<organism evidence="3 4">
    <name type="scientific">Candidatus Woesebacteria bacterium GW2011_GWA1_39_12</name>
    <dbReference type="NCBI Taxonomy" id="1618549"/>
    <lineage>
        <taxon>Bacteria</taxon>
        <taxon>Candidatus Woeseibacteriota</taxon>
    </lineage>
</organism>
<feature type="region of interest" description="Disordered" evidence="1">
    <location>
        <begin position="75"/>
        <end position="111"/>
    </location>
</feature>
<reference evidence="3 4" key="1">
    <citation type="journal article" date="2015" name="Nature">
        <title>rRNA introns, odd ribosomes, and small enigmatic genomes across a large radiation of phyla.</title>
        <authorList>
            <person name="Brown C.T."/>
            <person name="Hug L.A."/>
            <person name="Thomas B.C."/>
            <person name="Sharon I."/>
            <person name="Castelle C.J."/>
            <person name="Singh A."/>
            <person name="Wilkins M.J."/>
            <person name="Williams K.H."/>
            <person name="Banfield J.F."/>
        </authorList>
    </citation>
    <scope>NUCLEOTIDE SEQUENCE [LARGE SCALE GENOMIC DNA]</scope>
</reference>
<comment type="caution">
    <text evidence="3">The sequence shown here is derived from an EMBL/GenBank/DDBJ whole genome shotgun (WGS) entry which is preliminary data.</text>
</comment>
<name>A0A0G0M545_9BACT</name>
<feature type="compositionally biased region" description="Polar residues" evidence="1">
    <location>
        <begin position="102"/>
        <end position="111"/>
    </location>
</feature>
<proteinExistence type="predicted"/>
<keyword evidence="2" id="KW-0812">Transmembrane</keyword>
<feature type="transmembrane region" description="Helical" evidence="2">
    <location>
        <begin position="16"/>
        <end position="37"/>
    </location>
</feature>
<accession>A0A0G0M545</accession>
<evidence type="ECO:0000256" key="1">
    <source>
        <dbReference type="SAM" id="MobiDB-lite"/>
    </source>
</evidence>
<dbReference type="EMBL" id="LBWA01000003">
    <property type="protein sequence ID" value="KKQ98397.1"/>
    <property type="molecule type" value="Genomic_DNA"/>
</dbReference>
<evidence type="ECO:0000256" key="2">
    <source>
        <dbReference type="SAM" id="Phobius"/>
    </source>
</evidence>
<keyword evidence="2" id="KW-0472">Membrane</keyword>
<gene>
    <name evidence="3" type="ORF">UT23_C0003G0024</name>
</gene>
<feature type="compositionally biased region" description="Basic and acidic residues" evidence="1">
    <location>
        <begin position="75"/>
        <end position="97"/>
    </location>
</feature>
<evidence type="ECO:0000313" key="3">
    <source>
        <dbReference type="EMBL" id="KKQ98397.1"/>
    </source>
</evidence>